<evidence type="ECO:0000259" key="6">
    <source>
        <dbReference type="PROSITE" id="PS50887"/>
    </source>
</evidence>
<evidence type="ECO:0000313" key="8">
    <source>
        <dbReference type="Proteomes" id="UP000054773"/>
    </source>
</evidence>
<dbReference type="Proteomes" id="UP000054773">
    <property type="component" value="Unassembled WGS sequence"/>
</dbReference>
<comment type="caution">
    <text evidence="7">The sequence shown here is derived from an EMBL/GenBank/DDBJ whole genome shotgun (WGS) entry which is preliminary data.</text>
</comment>
<proteinExistence type="predicted"/>
<dbReference type="SUPFAM" id="SSF55073">
    <property type="entry name" value="Nucleotide cyclase"/>
    <property type="match status" value="1"/>
</dbReference>
<dbReference type="InterPro" id="IPR001633">
    <property type="entry name" value="EAL_dom"/>
</dbReference>
<evidence type="ECO:0000256" key="1">
    <source>
        <dbReference type="ARBA" id="ARBA00001946"/>
    </source>
</evidence>
<dbReference type="SMART" id="SM00267">
    <property type="entry name" value="GGDEF"/>
    <property type="match status" value="1"/>
</dbReference>
<dbReference type="PROSITE" id="PS50887">
    <property type="entry name" value="GGDEF"/>
    <property type="match status" value="1"/>
</dbReference>
<dbReference type="Pfam" id="PF00990">
    <property type="entry name" value="GGDEF"/>
    <property type="match status" value="1"/>
</dbReference>
<dbReference type="CDD" id="cd01949">
    <property type="entry name" value="GGDEF"/>
    <property type="match status" value="1"/>
</dbReference>
<evidence type="ECO:0000256" key="4">
    <source>
        <dbReference type="ARBA" id="ARBA00051114"/>
    </source>
</evidence>
<protein>
    <recommendedName>
        <fullName evidence="2">cyclic-guanylate-specific phosphodiesterase</fullName>
        <ecNumber evidence="2">3.1.4.52</ecNumber>
    </recommendedName>
</protein>
<dbReference type="EMBL" id="LNYA01000036">
    <property type="protein sequence ID" value="KTC93982.1"/>
    <property type="molecule type" value="Genomic_DNA"/>
</dbReference>
<feature type="domain" description="GGDEF" evidence="6">
    <location>
        <begin position="125"/>
        <end position="258"/>
    </location>
</feature>
<dbReference type="Gene3D" id="3.30.70.270">
    <property type="match status" value="1"/>
</dbReference>
<dbReference type="InterPro" id="IPR052155">
    <property type="entry name" value="Biofilm_reg_signaling"/>
</dbReference>
<dbReference type="OrthoDB" id="9804951at2"/>
<evidence type="ECO:0000256" key="2">
    <source>
        <dbReference type="ARBA" id="ARBA00012282"/>
    </source>
</evidence>
<keyword evidence="3" id="KW-0973">c-di-GMP</keyword>
<dbReference type="PANTHER" id="PTHR44757">
    <property type="entry name" value="DIGUANYLATE CYCLASE DGCP"/>
    <property type="match status" value="1"/>
</dbReference>
<dbReference type="InterPro" id="IPR029787">
    <property type="entry name" value="Nucleotide_cyclase"/>
</dbReference>
<evidence type="ECO:0000313" key="7">
    <source>
        <dbReference type="EMBL" id="KTC93982.1"/>
    </source>
</evidence>
<dbReference type="Gene3D" id="3.20.20.450">
    <property type="entry name" value="EAL domain"/>
    <property type="match status" value="1"/>
</dbReference>
<dbReference type="AlphaFoldDB" id="A0A0W0TEH9"/>
<feature type="domain" description="EAL" evidence="5">
    <location>
        <begin position="267"/>
        <end position="521"/>
    </location>
</feature>
<dbReference type="CDD" id="cd01948">
    <property type="entry name" value="EAL"/>
    <property type="match status" value="1"/>
</dbReference>
<gene>
    <name evidence="7" type="ORF">Lery_2896</name>
</gene>
<dbReference type="Pfam" id="PF00563">
    <property type="entry name" value="EAL"/>
    <property type="match status" value="1"/>
</dbReference>
<keyword evidence="8" id="KW-1185">Reference proteome</keyword>
<dbReference type="SMART" id="SM00052">
    <property type="entry name" value="EAL"/>
    <property type="match status" value="1"/>
</dbReference>
<dbReference type="PATRIC" id="fig|448.7.peg.3045"/>
<dbReference type="GO" id="GO:0071732">
    <property type="term" value="P:cellular response to nitric oxide"/>
    <property type="evidence" value="ECO:0007669"/>
    <property type="project" value="UniProtKB-ARBA"/>
</dbReference>
<dbReference type="FunFam" id="3.30.70.270:FF:000001">
    <property type="entry name" value="Diguanylate cyclase domain protein"/>
    <property type="match status" value="1"/>
</dbReference>
<organism evidence="7 8">
    <name type="scientific">Legionella erythra</name>
    <dbReference type="NCBI Taxonomy" id="448"/>
    <lineage>
        <taxon>Bacteria</taxon>
        <taxon>Pseudomonadati</taxon>
        <taxon>Pseudomonadota</taxon>
        <taxon>Gammaproteobacteria</taxon>
        <taxon>Legionellales</taxon>
        <taxon>Legionellaceae</taxon>
        <taxon>Legionella</taxon>
    </lineage>
</organism>
<dbReference type="PANTHER" id="PTHR44757:SF2">
    <property type="entry name" value="BIOFILM ARCHITECTURE MAINTENANCE PROTEIN MBAA"/>
    <property type="match status" value="1"/>
</dbReference>
<evidence type="ECO:0000256" key="3">
    <source>
        <dbReference type="ARBA" id="ARBA00022636"/>
    </source>
</evidence>
<dbReference type="FunFam" id="3.20.20.450:FF:000001">
    <property type="entry name" value="Cyclic di-GMP phosphodiesterase yahA"/>
    <property type="match status" value="1"/>
</dbReference>
<comment type="cofactor">
    <cofactor evidence="1">
        <name>Mg(2+)</name>
        <dbReference type="ChEBI" id="CHEBI:18420"/>
    </cofactor>
</comment>
<dbReference type="SUPFAM" id="SSF141868">
    <property type="entry name" value="EAL domain-like"/>
    <property type="match status" value="1"/>
</dbReference>
<dbReference type="RefSeq" id="WP_058527995.1">
    <property type="nucleotide sequence ID" value="NZ_CAAAHY010000002.1"/>
</dbReference>
<comment type="catalytic activity">
    <reaction evidence="4">
        <text>3',3'-c-di-GMP + H2O = 5'-phosphoguanylyl(3'-&gt;5')guanosine + H(+)</text>
        <dbReference type="Rhea" id="RHEA:24902"/>
        <dbReference type="ChEBI" id="CHEBI:15377"/>
        <dbReference type="ChEBI" id="CHEBI:15378"/>
        <dbReference type="ChEBI" id="CHEBI:58754"/>
        <dbReference type="ChEBI" id="CHEBI:58805"/>
        <dbReference type="EC" id="3.1.4.52"/>
    </reaction>
    <physiologicalReaction direction="left-to-right" evidence="4">
        <dbReference type="Rhea" id="RHEA:24903"/>
    </physiologicalReaction>
</comment>
<reference evidence="7 8" key="1">
    <citation type="submission" date="2015-11" db="EMBL/GenBank/DDBJ databases">
        <title>Genomic analysis of 38 Legionella species identifies large and diverse effector repertoires.</title>
        <authorList>
            <person name="Burstein D."/>
            <person name="Amaro F."/>
            <person name="Zusman T."/>
            <person name="Lifshitz Z."/>
            <person name="Cohen O."/>
            <person name="Gilbert J.A."/>
            <person name="Pupko T."/>
            <person name="Shuman H.A."/>
            <person name="Segal G."/>
        </authorList>
    </citation>
    <scope>NUCLEOTIDE SEQUENCE [LARGE SCALE GENOMIC DNA]</scope>
    <source>
        <strain evidence="7 8">SE-32A-C8</strain>
    </source>
</reference>
<accession>A0A0W0TEH9</accession>
<dbReference type="GO" id="GO:0071111">
    <property type="term" value="F:cyclic-guanylate-specific phosphodiesterase activity"/>
    <property type="evidence" value="ECO:0007669"/>
    <property type="project" value="UniProtKB-EC"/>
</dbReference>
<evidence type="ECO:0000259" key="5">
    <source>
        <dbReference type="PROSITE" id="PS50883"/>
    </source>
</evidence>
<sequence length="522" mass="59092">MCNIPYSLIEACQGDLVMAHIAKQAEDPSAFLGMVEDLSKKSDMIKIDKFNFIHDHIFECYSQPYKLKNKTVGRVWSFRDITQRIVLEKKLEYQATHDSLTGLPNRVLMLDRLQHALEYAKRHQSLFAIIFFDLNRFKLINDSLGHAAGDELLKCVAKRLGFMLRKTDTLSRIGGDEFIVIVSNLKQELDAGTVAMHLLEAFNDNFDILGQSLSVSSSAGISVYPRDGTTIGELLRNADAAMYKAKNQGMNQFQFYTPELGEQISARLELENDLHNAITNNEFILHYQPQYDVVTKKISAIEALIRWNHPQKGLLLPIHFIPAAEEIGLSVAIGDWVLKKACEQNKKWQEEGFPPMRIAVNISSKQLVQPDFAEKIKNILELTQLEPRYLELELTENVIINTVETSIKPITELSALGVHITLDDFGTGNSSINYLKKMPLSRLKIDQSFVSNINLNSSDEVIIQSIISLAKKLNLEIIAEGVETKKQLEFLKLCHCEEVQGYYFSSPVDSNQLENLLKSSEQ</sequence>
<dbReference type="InterPro" id="IPR000160">
    <property type="entry name" value="GGDEF_dom"/>
</dbReference>
<dbReference type="PROSITE" id="PS50883">
    <property type="entry name" value="EAL"/>
    <property type="match status" value="1"/>
</dbReference>
<dbReference type="InterPro" id="IPR035919">
    <property type="entry name" value="EAL_sf"/>
</dbReference>
<dbReference type="STRING" id="448.Lery_2896"/>
<dbReference type="NCBIfam" id="TIGR00254">
    <property type="entry name" value="GGDEF"/>
    <property type="match status" value="1"/>
</dbReference>
<dbReference type="EC" id="3.1.4.52" evidence="2"/>
<name>A0A0W0TEH9_LEGER</name>
<dbReference type="InterPro" id="IPR043128">
    <property type="entry name" value="Rev_trsase/Diguanyl_cyclase"/>
</dbReference>